<proteinExistence type="predicted"/>
<gene>
    <name evidence="2" type="ORF">CHS0354_004250</name>
</gene>
<organism evidence="2 3">
    <name type="scientific">Potamilus streckersoni</name>
    <dbReference type="NCBI Taxonomy" id="2493646"/>
    <lineage>
        <taxon>Eukaryota</taxon>
        <taxon>Metazoa</taxon>
        <taxon>Spiralia</taxon>
        <taxon>Lophotrochozoa</taxon>
        <taxon>Mollusca</taxon>
        <taxon>Bivalvia</taxon>
        <taxon>Autobranchia</taxon>
        <taxon>Heteroconchia</taxon>
        <taxon>Palaeoheterodonta</taxon>
        <taxon>Unionida</taxon>
        <taxon>Unionoidea</taxon>
        <taxon>Unionidae</taxon>
        <taxon>Ambleminae</taxon>
        <taxon>Lampsilini</taxon>
        <taxon>Potamilus</taxon>
    </lineage>
</organism>
<keyword evidence="3" id="KW-1185">Reference proteome</keyword>
<feature type="domain" description="Apextrin C-terminal" evidence="1">
    <location>
        <begin position="162"/>
        <end position="220"/>
    </location>
</feature>
<dbReference type="Proteomes" id="UP001195483">
    <property type="component" value="Unassembled WGS sequence"/>
</dbReference>
<sequence length="228" mass="25627">MDLASSRGFSITEHFAATVCSLPPVYDITKYMSFLDTWGTAPDDVTIGGPYKGAFLSYHINLDSFKYRHEFNTIIGYLEDALKFGTAIAPEPIGMKLTTIDLIFSNEYWKNLEIYSLGQCNSNISQKMNTLRANIIRALNEYASYKNAETPTAIQLDIPVTWPNGTYGIPRPKTGCPQGNTAWKTGWRYEDTETQDPSNTWSSSIDQHMEGKFHPISQKCKIHSAKTS</sequence>
<dbReference type="PANTHER" id="PTHR19324:SF33">
    <property type="entry name" value="MUCIN-5AC"/>
    <property type="match status" value="1"/>
</dbReference>
<reference evidence="2" key="2">
    <citation type="journal article" date="2021" name="Genome Biol. Evol.">
        <title>Developing a high-quality reference genome for a parasitic bivalve with doubly uniparental inheritance (Bivalvia: Unionida).</title>
        <authorList>
            <person name="Smith C.H."/>
        </authorList>
    </citation>
    <scope>NUCLEOTIDE SEQUENCE</scope>
    <source>
        <strain evidence="2">CHS0354</strain>
        <tissue evidence="2">Mantle</tissue>
    </source>
</reference>
<reference evidence="2" key="1">
    <citation type="journal article" date="2021" name="Genome Biol. Evol.">
        <title>A High-Quality Reference Genome for a Parasitic Bivalve with Doubly Uniparental Inheritance (Bivalvia: Unionida).</title>
        <authorList>
            <person name="Smith C.H."/>
        </authorList>
    </citation>
    <scope>NUCLEOTIDE SEQUENCE</scope>
    <source>
        <strain evidence="2">CHS0354</strain>
    </source>
</reference>
<reference evidence="2" key="3">
    <citation type="submission" date="2023-05" db="EMBL/GenBank/DDBJ databases">
        <authorList>
            <person name="Smith C.H."/>
        </authorList>
    </citation>
    <scope>NUCLEOTIDE SEQUENCE</scope>
    <source>
        <strain evidence="2">CHS0354</strain>
        <tissue evidence="2">Mantle</tissue>
    </source>
</reference>
<evidence type="ECO:0000259" key="1">
    <source>
        <dbReference type="Pfam" id="PF16977"/>
    </source>
</evidence>
<protein>
    <recommendedName>
        <fullName evidence="1">Apextrin C-terminal domain-containing protein</fullName>
    </recommendedName>
</protein>
<name>A0AAE0S475_9BIVA</name>
<accession>A0AAE0S475</accession>
<dbReference type="InterPro" id="IPR031569">
    <property type="entry name" value="ApeC"/>
</dbReference>
<dbReference type="EMBL" id="JAEAOA010000324">
    <property type="protein sequence ID" value="KAK3585066.1"/>
    <property type="molecule type" value="Genomic_DNA"/>
</dbReference>
<dbReference type="Pfam" id="PF16977">
    <property type="entry name" value="ApeC"/>
    <property type="match status" value="1"/>
</dbReference>
<evidence type="ECO:0000313" key="3">
    <source>
        <dbReference type="Proteomes" id="UP001195483"/>
    </source>
</evidence>
<comment type="caution">
    <text evidence="2">The sequence shown here is derived from an EMBL/GenBank/DDBJ whole genome shotgun (WGS) entry which is preliminary data.</text>
</comment>
<dbReference type="AlphaFoldDB" id="A0AAE0S475"/>
<evidence type="ECO:0000313" key="2">
    <source>
        <dbReference type="EMBL" id="KAK3585066.1"/>
    </source>
</evidence>
<dbReference type="PANTHER" id="PTHR19324">
    <property type="entry name" value="PERFORIN-LIKE PROTEIN 1"/>
    <property type="match status" value="1"/>
</dbReference>